<protein>
    <submittedName>
        <fullName evidence="2">383_t:CDS:1</fullName>
    </submittedName>
</protein>
<dbReference type="Proteomes" id="UP000789405">
    <property type="component" value="Unassembled WGS sequence"/>
</dbReference>
<evidence type="ECO:0000313" key="3">
    <source>
        <dbReference type="Proteomes" id="UP000789405"/>
    </source>
</evidence>
<name>A0A9N9F7U7_9GLOM</name>
<dbReference type="OrthoDB" id="2420146at2759"/>
<dbReference type="InterPro" id="IPR021027">
    <property type="entry name" value="Transposase_put_HTH"/>
</dbReference>
<reference evidence="2" key="1">
    <citation type="submission" date="2021-06" db="EMBL/GenBank/DDBJ databases">
        <authorList>
            <person name="Kallberg Y."/>
            <person name="Tangrot J."/>
            <person name="Rosling A."/>
        </authorList>
    </citation>
    <scope>NUCLEOTIDE SEQUENCE</scope>
    <source>
        <strain evidence="2">MA453B</strain>
    </source>
</reference>
<comment type="caution">
    <text evidence="2">The sequence shown here is derived from an EMBL/GenBank/DDBJ whole genome shotgun (WGS) entry which is preliminary data.</text>
</comment>
<gene>
    <name evidence="2" type="ORF">DERYTH_LOCUS3659</name>
</gene>
<proteinExistence type="predicted"/>
<sequence length="223" mass="26104">MSSQLSQSVKDEGLKTRKIRMYPNLREKETLLKWIGTYQWTYNKCLNLIKDGAPIDRGILSKRVKDIPNAIRSRAIGELYKSQTITIEKRDFIKEKGNYAFLKHIKISEELPEINNAVRITRDRLGRFYFCVCMLIKEYYHEDNGFVSIDPGVRTFMTGYDPGEKIIEYGKGDVVHVEEKDIEDTRQDQEYCEGLPSQDYKRLFPTTFDSQDMRVSWSFVGTL</sequence>
<keyword evidence="3" id="KW-1185">Reference proteome</keyword>
<dbReference type="EMBL" id="CAJVPY010001320">
    <property type="protein sequence ID" value="CAG8516679.1"/>
    <property type="molecule type" value="Genomic_DNA"/>
</dbReference>
<dbReference type="Pfam" id="PF12323">
    <property type="entry name" value="HTH_OrfB_IS605"/>
    <property type="match status" value="1"/>
</dbReference>
<evidence type="ECO:0000259" key="1">
    <source>
        <dbReference type="Pfam" id="PF12323"/>
    </source>
</evidence>
<evidence type="ECO:0000313" key="2">
    <source>
        <dbReference type="EMBL" id="CAG8516679.1"/>
    </source>
</evidence>
<accession>A0A9N9F7U7</accession>
<organism evidence="2 3">
    <name type="scientific">Dentiscutata erythropus</name>
    <dbReference type="NCBI Taxonomy" id="1348616"/>
    <lineage>
        <taxon>Eukaryota</taxon>
        <taxon>Fungi</taxon>
        <taxon>Fungi incertae sedis</taxon>
        <taxon>Mucoromycota</taxon>
        <taxon>Glomeromycotina</taxon>
        <taxon>Glomeromycetes</taxon>
        <taxon>Diversisporales</taxon>
        <taxon>Gigasporaceae</taxon>
        <taxon>Dentiscutata</taxon>
    </lineage>
</organism>
<feature type="domain" description="Transposase putative helix-turn-helix" evidence="1">
    <location>
        <begin position="14"/>
        <end position="51"/>
    </location>
</feature>
<dbReference type="AlphaFoldDB" id="A0A9N9F7U7"/>